<dbReference type="AlphaFoldDB" id="A0A317ZHG6"/>
<comment type="caution">
    <text evidence="1">The sequence shown here is derived from an EMBL/GenBank/DDBJ whole genome shotgun (WGS) entry which is preliminary data.</text>
</comment>
<accession>A0A317ZHG6</accession>
<proteinExistence type="predicted"/>
<reference evidence="1 2" key="1">
    <citation type="submission" date="2018-05" db="EMBL/GenBank/DDBJ databases">
        <title>Coraliomargarita sinensis sp. nov., isolated from a marine solar saltern.</title>
        <authorList>
            <person name="Zhou L.Y."/>
        </authorList>
    </citation>
    <scope>NUCLEOTIDE SEQUENCE [LARGE SCALE GENOMIC DNA]</scope>
    <source>
        <strain evidence="1 2">WN38</strain>
    </source>
</reference>
<dbReference type="EMBL" id="QHJQ01000002">
    <property type="protein sequence ID" value="PXA05144.1"/>
    <property type="molecule type" value="Genomic_DNA"/>
</dbReference>
<sequence length="126" mass="14179">MADLPIAGAGPDKIPFTREAIRWLQGRGLECIVRLPREEQLRGKLRPLEAAYLDEEENLDLSPGGGYNLPLWENTLERFNRCLNSLFKVTPPGAIFVDEITPYDALQHYLVQKTCAGFKGELPVLI</sequence>
<organism evidence="1 2">
    <name type="scientific">Coraliomargarita sinensis</name>
    <dbReference type="NCBI Taxonomy" id="2174842"/>
    <lineage>
        <taxon>Bacteria</taxon>
        <taxon>Pseudomonadati</taxon>
        <taxon>Verrucomicrobiota</taxon>
        <taxon>Opitutia</taxon>
        <taxon>Puniceicoccales</taxon>
        <taxon>Coraliomargaritaceae</taxon>
        <taxon>Coraliomargarita</taxon>
    </lineage>
</organism>
<dbReference type="InParanoid" id="A0A317ZHG6"/>
<evidence type="ECO:0000313" key="2">
    <source>
        <dbReference type="Proteomes" id="UP000247099"/>
    </source>
</evidence>
<dbReference type="OrthoDB" id="180305at2"/>
<dbReference type="RefSeq" id="WP_110130145.1">
    <property type="nucleotide sequence ID" value="NZ_QHJQ01000002.1"/>
</dbReference>
<protein>
    <submittedName>
        <fullName evidence="1">Uncharacterized protein</fullName>
    </submittedName>
</protein>
<gene>
    <name evidence="1" type="ORF">DDZ13_04065</name>
</gene>
<name>A0A317ZHG6_9BACT</name>
<keyword evidence="2" id="KW-1185">Reference proteome</keyword>
<dbReference type="Proteomes" id="UP000247099">
    <property type="component" value="Unassembled WGS sequence"/>
</dbReference>
<evidence type="ECO:0000313" key="1">
    <source>
        <dbReference type="EMBL" id="PXA05144.1"/>
    </source>
</evidence>